<evidence type="ECO:0000313" key="1">
    <source>
        <dbReference type="EMBL" id="GAI03307.1"/>
    </source>
</evidence>
<proteinExistence type="predicted"/>
<organism evidence="1">
    <name type="scientific">marine sediment metagenome</name>
    <dbReference type="NCBI Taxonomy" id="412755"/>
    <lineage>
        <taxon>unclassified sequences</taxon>
        <taxon>metagenomes</taxon>
        <taxon>ecological metagenomes</taxon>
    </lineage>
</organism>
<gene>
    <name evidence="1" type="ORF">S06H3_19033</name>
</gene>
<dbReference type="EMBL" id="BARV01009695">
    <property type="protein sequence ID" value="GAI03307.1"/>
    <property type="molecule type" value="Genomic_DNA"/>
</dbReference>
<protein>
    <submittedName>
        <fullName evidence="1">Uncharacterized protein</fullName>
    </submittedName>
</protein>
<accession>X1K8E9</accession>
<dbReference type="AlphaFoldDB" id="X1K8E9"/>
<name>X1K8E9_9ZZZZ</name>
<feature type="non-terminal residue" evidence="1">
    <location>
        <position position="43"/>
    </location>
</feature>
<sequence length="43" mass="5127">MLEIIIDLKDLWYIVTNNPDVKSRNFKKARDLGVTFIDELEFL</sequence>
<comment type="caution">
    <text evidence="1">The sequence shown here is derived from an EMBL/GenBank/DDBJ whole genome shotgun (WGS) entry which is preliminary data.</text>
</comment>
<reference evidence="1" key="1">
    <citation type="journal article" date="2014" name="Front. Microbiol.">
        <title>High frequency of phylogenetically diverse reductive dehalogenase-homologous genes in deep subseafloor sedimentary metagenomes.</title>
        <authorList>
            <person name="Kawai M."/>
            <person name="Futagami T."/>
            <person name="Toyoda A."/>
            <person name="Takaki Y."/>
            <person name="Nishi S."/>
            <person name="Hori S."/>
            <person name="Arai W."/>
            <person name="Tsubouchi T."/>
            <person name="Morono Y."/>
            <person name="Uchiyama I."/>
            <person name="Ito T."/>
            <person name="Fujiyama A."/>
            <person name="Inagaki F."/>
            <person name="Takami H."/>
        </authorList>
    </citation>
    <scope>NUCLEOTIDE SEQUENCE</scope>
    <source>
        <strain evidence="1">Expedition CK06-06</strain>
    </source>
</reference>